<dbReference type="Proteomes" id="UP001597110">
    <property type="component" value="Unassembled WGS sequence"/>
</dbReference>
<protein>
    <recommendedName>
        <fullName evidence="4">Transmembrane protein</fullName>
    </recommendedName>
</protein>
<keyword evidence="1" id="KW-0812">Transmembrane</keyword>
<gene>
    <name evidence="2" type="ORF">ACFQ0E_08570</name>
</gene>
<organism evidence="2 3">
    <name type="scientific">Lysobacter brunescens</name>
    <dbReference type="NCBI Taxonomy" id="262323"/>
    <lineage>
        <taxon>Bacteria</taxon>
        <taxon>Pseudomonadati</taxon>
        <taxon>Pseudomonadota</taxon>
        <taxon>Gammaproteobacteria</taxon>
        <taxon>Lysobacterales</taxon>
        <taxon>Lysobacteraceae</taxon>
        <taxon>Lysobacter</taxon>
    </lineage>
</organism>
<proteinExistence type="predicted"/>
<keyword evidence="1" id="KW-1133">Transmembrane helix</keyword>
<accession>A0ABW2YD49</accession>
<dbReference type="EMBL" id="JBHTIF010000001">
    <property type="protein sequence ID" value="MFD0725652.1"/>
    <property type="molecule type" value="Genomic_DNA"/>
</dbReference>
<evidence type="ECO:0000313" key="2">
    <source>
        <dbReference type="EMBL" id="MFD0725652.1"/>
    </source>
</evidence>
<reference evidence="3" key="1">
    <citation type="journal article" date="2019" name="Int. J. Syst. Evol. Microbiol.">
        <title>The Global Catalogue of Microorganisms (GCM) 10K type strain sequencing project: providing services to taxonomists for standard genome sequencing and annotation.</title>
        <authorList>
            <consortium name="The Broad Institute Genomics Platform"/>
            <consortium name="The Broad Institute Genome Sequencing Center for Infectious Disease"/>
            <person name="Wu L."/>
            <person name="Ma J."/>
        </authorList>
    </citation>
    <scope>NUCLEOTIDE SEQUENCE [LARGE SCALE GENOMIC DNA]</scope>
    <source>
        <strain evidence="3">CCUG 55585</strain>
    </source>
</reference>
<keyword evidence="1" id="KW-0472">Membrane</keyword>
<name>A0ABW2YD49_9GAMM</name>
<keyword evidence="3" id="KW-1185">Reference proteome</keyword>
<evidence type="ECO:0008006" key="4">
    <source>
        <dbReference type="Google" id="ProtNLM"/>
    </source>
</evidence>
<dbReference type="RefSeq" id="WP_386823240.1">
    <property type="nucleotide sequence ID" value="NZ_JBHTIF010000001.1"/>
</dbReference>
<sequence>MDSTSKPTTVNDLILAVLHDARLSAEEKRVLIDEIRKNNPGTADRWTYRWAIYILGGVAAMTVIGLILIASWNLTAPDGLVAIGSASIGGLAGLLAPSMSKSSA</sequence>
<evidence type="ECO:0000313" key="3">
    <source>
        <dbReference type="Proteomes" id="UP001597110"/>
    </source>
</evidence>
<feature type="transmembrane region" description="Helical" evidence="1">
    <location>
        <begin position="80"/>
        <end position="99"/>
    </location>
</feature>
<evidence type="ECO:0000256" key="1">
    <source>
        <dbReference type="SAM" id="Phobius"/>
    </source>
</evidence>
<feature type="transmembrane region" description="Helical" evidence="1">
    <location>
        <begin position="50"/>
        <end position="74"/>
    </location>
</feature>
<comment type="caution">
    <text evidence="2">The sequence shown here is derived from an EMBL/GenBank/DDBJ whole genome shotgun (WGS) entry which is preliminary data.</text>
</comment>